<dbReference type="Proteomes" id="UP000000391">
    <property type="component" value="Chromosome"/>
</dbReference>
<dbReference type="SMART" id="SM00387">
    <property type="entry name" value="HATPase_c"/>
    <property type="match status" value="1"/>
</dbReference>
<dbReference type="InterPro" id="IPR011495">
    <property type="entry name" value="Sig_transdc_His_kin_sub2_dim/P"/>
</dbReference>
<feature type="domain" description="PAS" evidence="3">
    <location>
        <begin position="110"/>
        <end position="180"/>
    </location>
</feature>
<evidence type="ECO:0000313" key="5">
    <source>
        <dbReference type="EMBL" id="ADI73874.1"/>
    </source>
</evidence>
<keyword evidence="1" id="KW-0175">Coiled coil</keyword>
<feature type="coiled-coil region" evidence="1">
    <location>
        <begin position="337"/>
        <end position="375"/>
    </location>
</feature>
<reference evidence="5 6" key="1">
    <citation type="submission" date="2010-06" db="EMBL/GenBank/DDBJ databases">
        <title>Complete sequence chromosome of Methanohalobium evestigatum Z-7303.</title>
        <authorList>
            <consortium name="US DOE Joint Genome Institute"/>
            <person name="Lucas S."/>
            <person name="Copeland A."/>
            <person name="Lapidus A."/>
            <person name="Cheng J.-F."/>
            <person name="Bruce D."/>
            <person name="Goodwin L."/>
            <person name="Pitluck S."/>
            <person name="Saunders E."/>
            <person name="Detter J.C."/>
            <person name="Han C."/>
            <person name="Tapia R."/>
            <person name="Land M."/>
            <person name="Hauser L."/>
            <person name="Kyrpides N."/>
            <person name="Mikhailova N."/>
            <person name="Sieprawska-Lupa M."/>
            <person name="Whitman W.B."/>
            <person name="Anderson I."/>
            <person name="Woyke T."/>
        </authorList>
    </citation>
    <scope>NUCLEOTIDE SEQUENCE [LARGE SCALE GENOMIC DNA]</scope>
    <source>
        <strain evidence="6">ATCC BAA-1072 / DSM 3721 / NBRC 107634 / OCM 161 / Z-7303</strain>
    </source>
</reference>
<feature type="domain" description="PAC" evidence="4">
    <location>
        <begin position="296"/>
        <end position="346"/>
    </location>
</feature>
<dbReference type="NCBIfam" id="TIGR00229">
    <property type="entry name" value="sensory_box"/>
    <property type="match status" value="3"/>
</dbReference>
<evidence type="ECO:0000259" key="4">
    <source>
        <dbReference type="PROSITE" id="PS50113"/>
    </source>
</evidence>
<dbReference type="SUPFAM" id="SSF55874">
    <property type="entry name" value="ATPase domain of HSP90 chaperone/DNA topoisomerase II/histidine kinase"/>
    <property type="match status" value="1"/>
</dbReference>
<dbReference type="KEGG" id="mev:Metev_0983"/>
<dbReference type="InterPro" id="IPR036890">
    <property type="entry name" value="HATPase_C_sf"/>
</dbReference>
<gene>
    <name evidence="5" type="ordered locus">Metev_0983</name>
</gene>
<dbReference type="InterPro" id="IPR005467">
    <property type="entry name" value="His_kinase_dom"/>
</dbReference>
<dbReference type="Gene3D" id="3.30.450.20">
    <property type="entry name" value="PAS domain"/>
    <property type="match status" value="4"/>
</dbReference>
<evidence type="ECO:0000256" key="1">
    <source>
        <dbReference type="SAM" id="Coils"/>
    </source>
</evidence>
<dbReference type="InterPro" id="IPR003594">
    <property type="entry name" value="HATPase_dom"/>
</dbReference>
<dbReference type="STRING" id="644295.Metev_0983"/>
<name>D7E7C5_METEZ</name>
<dbReference type="GeneID" id="9346612"/>
<dbReference type="Pfam" id="PF08447">
    <property type="entry name" value="PAS_3"/>
    <property type="match status" value="1"/>
</dbReference>
<accession>D7E7C5</accession>
<feature type="domain" description="PAS" evidence="3">
    <location>
        <begin position="1"/>
        <end position="53"/>
    </location>
</feature>
<dbReference type="HOGENOM" id="CLU_000445_114_57_2"/>
<organism evidence="5 6">
    <name type="scientific">Methanohalobium evestigatum (strain ATCC BAA-1072 / DSM 3721 / NBRC 107634 / OCM 161 / Z-7303)</name>
    <dbReference type="NCBI Taxonomy" id="644295"/>
    <lineage>
        <taxon>Archaea</taxon>
        <taxon>Methanobacteriati</taxon>
        <taxon>Methanobacteriota</taxon>
        <taxon>Stenosarchaea group</taxon>
        <taxon>Methanomicrobia</taxon>
        <taxon>Methanosarcinales</taxon>
        <taxon>Methanosarcinaceae</taxon>
        <taxon>Methanohalobium</taxon>
    </lineage>
</organism>
<protein>
    <submittedName>
        <fullName evidence="5">Signal transduction histidine kinase</fullName>
    </submittedName>
</protein>
<dbReference type="InterPro" id="IPR013655">
    <property type="entry name" value="PAS_fold_3"/>
</dbReference>
<dbReference type="InterPro" id="IPR000014">
    <property type="entry name" value="PAS"/>
</dbReference>
<feature type="domain" description="Histidine kinase" evidence="2">
    <location>
        <begin position="379"/>
        <end position="570"/>
    </location>
</feature>
<dbReference type="InterPro" id="IPR035965">
    <property type="entry name" value="PAS-like_dom_sf"/>
</dbReference>
<keyword evidence="6" id="KW-1185">Reference proteome</keyword>
<dbReference type="GO" id="GO:0016301">
    <property type="term" value="F:kinase activity"/>
    <property type="evidence" value="ECO:0007669"/>
    <property type="project" value="UniProtKB-KW"/>
</dbReference>
<dbReference type="SMART" id="SM00086">
    <property type="entry name" value="PAC"/>
    <property type="match status" value="3"/>
</dbReference>
<dbReference type="PROSITE" id="PS50112">
    <property type="entry name" value="PAS"/>
    <property type="match status" value="3"/>
</dbReference>
<dbReference type="Gene3D" id="3.30.565.10">
    <property type="entry name" value="Histidine kinase-like ATPase, C-terminal domain"/>
    <property type="match status" value="1"/>
</dbReference>
<dbReference type="EMBL" id="CP002069">
    <property type="protein sequence ID" value="ADI73874.1"/>
    <property type="molecule type" value="Genomic_DNA"/>
</dbReference>
<evidence type="ECO:0000313" key="6">
    <source>
        <dbReference type="Proteomes" id="UP000000391"/>
    </source>
</evidence>
<dbReference type="Pfam" id="PF07568">
    <property type="entry name" value="HisKA_2"/>
    <property type="match status" value="1"/>
</dbReference>
<feature type="domain" description="PAC" evidence="4">
    <location>
        <begin position="182"/>
        <end position="232"/>
    </location>
</feature>
<dbReference type="PANTHER" id="PTHR43065">
    <property type="entry name" value="SENSOR HISTIDINE KINASE"/>
    <property type="match status" value="1"/>
</dbReference>
<dbReference type="PROSITE" id="PS50113">
    <property type="entry name" value="PAC"/>
    <property type="match status" value="3"/>
</dbReference>
<feature type="domain" description="PAS" evidence="3">
    <location>
        <begin position="226"/>
        <end position="278"/>
    </location>
</feature>
<dbReference type="AlphaFoldDB" id="D7E7C5"/>
<evidence type="ECO:0000259" key="3">
    <source>
        <dbReference type="PROSITE" id="PS50112"/>
    </source>
</evidence>
<dbReference type="CDD" id="cd00130">
    <property type="entry name" value="PAS"/>
    <property type="match status" value="3"/>
</dbReference>
<keyword evidence="5" id="KW-0808">Transferase</keyword>
<feature type="domain" description="PAC" evidence="4">
    <location>
        <begin position="56"/>
        <end position="109"/>
    </location>
</feature>
<dbReference type="RefSeq" id="WP_013194441.1">
    <property type="nucleotide sequence ID" value="NC_014253.1"/>
</dbReference>
<keyword evidence="5" id="KW-0418">Kinase</keyword>
<dbReference type="InterPro" id="IPR000700">
    <property type="entry name" value="PAS-assoc_C"/>
</dbReference>
<dbReference type="SMART" id="SM00091">
    <property type="entry name" value="PAS"/>
    <property type="match status" value="2"/>
</dbReference>
<dbReference type="SUPFAM" id="SSF55785">
    <property type="entry name" value="PYP-like sensor domain (PAS domain)"/>
    <property type="match status" value="3"/>
</dbReference>
<dbReference type="Pfam" id="PF13426">
    <property type="entry name" value="PAS_9"/>
    <property type="match status" value="2"/>
</dbReference>
<dbReference type="InterPro" id="IPR001610">
    <property type="entry name" value="PAC"/>
</dbReference>
<dbReference type="Pfam" id="PF02518">
    <property type="entry name" value="HATPase_c"/>
    <property type="match status" value="1"/>
</dbReference>
<sequence length="570" mass="65753">MGLENDKIIVSNEWRKIHGCNNKVLTYNKLLQIVHPEDIPYMENKLQDCLNNSSSYEIELRIIRKDTGEIRNVKTHGRIISDNDNNPIKMYGATQDITEWKKVHDELRKTADEFNYLFNNMNDAIFVQNLQGNFLNVNETAVKRLGYSRDELLSMAAQDVDYKYPSSGVKEKIDEILETGLLKFESVHITNNGTKIPVEVNSTLIHYRDKPAVLSIARDITERKKAEEEKSVILNSTSEMIVFHNTEGKIKWCNKAFSKFTGFKQDELIGAYCYKLLHNKSDICDCCPISYIVKTGKHHEKITTFPNNVFNIKRDPVRDINGNIIGIISVSSDITDKVRAEEKIKEYTNKLEEINTELENRVEEQTEQIRNAERMRELELHHRIKNNLQVISSLINLQSEKFDDEEVYEAFIDTQNRIVSMSLVHQKLYQTSNLNSINFKDYIQDLLTHLTRLYGDNNITLDVDNIDNVYFDIDTIIPLAMLINELVSNSLKYAFSENESGEIKIMLHQIDNENYTLIVADNGRGIPEDIDIHDTDSLGLRLVNTLVDQIGGCLELERRKGSKFIIEFGT</sequence>
<evidence type="ECO:0000259" key="2">
    <source>
        <dbReference type="PROSITE" id="PS50109"/>
    </source>
</evidence>
<proteinExistence type="predicted"/>
<dbReference type="PROSITE" id="PS50109">
    <property type="entry name" value="HIS_KIN"/>
    <property type="match status" value="1"/>
</dbReference>
<dbReference type="PANTHER" id="PTHR43065:SF23">
    <property type="entry name" value="SENSOR HISTIDINE KINASE PDTAS"/>
    <property type="match status" value="1"/>
</dbReference>